<dbReference type="GO" id="GO:0006729">
    <property type="term" value="P:tetrahydrobiopterin biosynthetic process"/>
    <property type="evidence" value="ECO:0007669"/>
    <property type="project" value="InterPro"/>
</dbReference>
<proteinExistence type="inferred from homology"/>
<dbReference type="EC" id="4.2.1.96" evidence="3"/>
<protein>
    <recommendedName>
        <fullName evidence="3">4a-hydroxytetrahydrobiopterin dehydratase</fullName>
        <ecNumber evidence="3">4.2.1.96</ecNumber>
    </recommendedName>
    <alternativeName>
        <fullName evidence="5">4-alpha-hydroxy-tetrahydropterin dehydratase</fullName>
    </alternativeName>
</protein>
<dbReference type="SUPFAM" id="SSF55248">
    <property type="entry name" value="PCD-like"/>
    <property type="match status" value="1"/>
</dbReference>
<dbReference type="CDD" id="cd00488">
    <property type="entry name" value="PCD_DCoH"/>
    <property type="match status" value="1"/>
</dbReference>
<accession>A0AA36JAP0</accession>
<reference evidence="6" key="1">
    <citation type="submission" date="2023-08" db="EMBL/GenBank/DDBJ databases">
        <authorList>
            <person name="Chen Y."/>
            <person name="Shah S."/>
            <person name="Dougan E. K."/>
            <person name="Thang M."/>
            <person name="Chan C."/>
        </authorList>
    </citation>
    <scope>NUCLEOTIDE SEQUENCE</scope>
</reference>
<dbReference type="InterPro" id="IPR001533">
    <property type="entry name" value="Pterin_deHydtase"/>
</dbReference>
<evidence type="ECO:0000313" key="6">
    <source>
        <dbReference type="EMBL" id="CAJ1401604.1"/>
    </source>
</evidence>
<sequence>MRASRILAAVRLGETEVNQALQRLSPAWRLSPAPCLERTFQFKNFQAAFGFMSRVAIAADKADHHPNWSNVYNTVDVKLWTHDANGLTEKDFALAAVMDEAATDAGRRLWKRLTCSLPQNQLPFSFFVFWGPFVFH</sequence>
<dbReference type="GO" id="GO:0008124">
    <property type="term" value="F:4-alpha-hydroxytetrahydrobiopterin dehydratase activity"/>
    <property type="evidence" value="ECO:0007669"/>
    <property type="project" value="UniProtKB-EC"/>
</dbReference>
<evidence type="ECO:0000256" key="2">
    <source>
        <dbReference type="ARBA" id="ARBA00006472"/>
    </source>
</evidence>
<dbReference type="PANTHER" id="PTHR12599:SF0">
    <property type="entry name" value="PTERIN-4-ALPHA-CARBINOLAMINE DEHYDRATASE"/>
    <property type="match status" value="1"/>
</dbReference>
<dbReference type="AlphaFoldDB" id="A0AA36JAP0"/>
<dbReference type="PANTHER" id="PTHR12599">
    <property type="entry name" value="PTERIN-4-ALPHA-CARBINOLAMINE DEHYDRATASE"/>
    <property type="match status" value="1"/>
</dbReference>
<dbReference type="Gene3D" id="3.30.1360.20">
    <property type="entry name" value="Transcriptional coactivator/pterin dehydratase"/>
    <property type="match status" value="1"/>
</dbReference>
<comment type="catalytic activity">
    <reaction evidence="1">
        <text>(4aS,6R)-4a-hydroxy-L-erythro-5,6,7,8-tetrahydrobiopterin = (6R)-L-erythro-6,7-dihydrobiopterin + H2O</text>
        <dbReference type="Rhea" id="RHEA:11920"/>
        <dbReference type="ChEBI" id="CHEBI:15377"/>
        <dbReference type="ChEBI" id="CHEBI:15642"/>
        <dbReference type="ChEBI" id="CHEBI:43120"/>
        <dbReference type="EC" id="4.2.1.96"/>
    </reaction>
</comment>
<dbReference type="NCBIfam" id="NF002018">
    <property type="entry name" value="PRK00823.1-3"/>
    <property type="match status" value="1"/>
</dbReference>
<dbReference type="EMBL" id="CAUJNA010003422">
    <property type="protein sequence ID" value="CAJ1401604.1"/>
    <property type="molecule type" value="Genomic_DNA"/>
</dbReference>
<comment type="caution">
    <text evidence="6">The sequence shown here is derived from an EMBL/GenBank/DDBJ whole genome shotgun (WGS) entry which is preliminary data.</text>
</comment>
<gene>
    <name evidence="6" type="ORF">EVOR1521_LOCUS24717</name>
</gene>
<dbReference type="HAMAP" id="MF_00434">
    <property type="entry name" value="Pterin_4_alpha"/>
    <property type="match status" value="1"/>
</dbReference>
<evidence type="ECO:0000256" key="3">
    <source>
        <dbReference type="ARBA" id="ARBA00013252"/>
    </source>
</evidence>
<evidence type="ECO:0000256" key="1">
    <source>
        <dbReference type="ARBA" id="ARBA00001554"/>
    </source>
</evidence>
<organism evidence="6 7">
    <name type="scientific">Effrenium voratum</name>
    <dbReference type="NCBI Taxonomy" id="2562239"/>
    <lineage>
        <taxon>Eukaryota</taxon>
        <taxon>Sar</taxon>
        <taxon>Alveolata</taxon>
        <taxon>Dinophyceae</taxon>
        <taxon>Suessiales</taxon>
        <taxon>Symbiodiniaceae</taxon>
        <taxon>Effrenium</taxon>
    </lineage>
</organism>
<dbReference type="Proteomes" id="UP001178507">
    <property type="component" value="Unassembled WGS sequence"/>
</dbReference>
<evidence type="ECO:0000256" key="5">
    <source>
        <dbReference type="ARBA" id="ARBA00030497"/>
    </source>
</evidence>
<comment type="similarity">
    <text evidence="2">Belongs to the pterin-4-alpha-carbinolamine dehydratase family.</text>
</comment>
<evidence type="ECO:0000256" key="4">
    <source>
        <dbReference type="ARBA" id="ARBA00023239"/>
    </source>
</evidence>
<dbReference type="Pfam" id="PF01329">
    <property type="entry name" value="Pterin_4a"/>
    <property type="match status" value="1"/>
</dbReference>
<evidence type="ECO:0000313" key="7">
    <source>
        <dbReference type="Proteomes" id="UP001178507"/>
    </source>
</evidence>
<name>A0AA36JAP0_9DINO</name>
<dbReference type="InterPro" id="IPR036428">
    <property type="entry name" value="PCD_sf"/>
</dbReference>
<keyword evidence="7" id="KW-1185">Reference proteome</keyword>
<keyword evidence="4" id="KW-0456">Lyase</keyword>